<evidence type="ECO:0000313" key="4">
    <source>
        <dbReference type="EMBL" id="CUR52705.1"/>
    </source>
</evidence>
<dbReference type="Proteomes" id="UP000196239">
    <property type="component" value="Chromosome 1"/>
</dbReference>
<dbReference type="GO" id="GO:0016301">
    <property type="term" value="F:kinase activity"/>
    <property type="evidence" value="ECO:0007669"/>
    <property type="project" value="UniProtKB-KW"/>
</dbReference>
<dbReference type="PANTHER" id="PTHR10584">
    <property type="entry name" value="SUGAR KINASE"/>
    <property type="match status" value="1"/>
</dbReference>
<dbReference type="EMBL" id="LN890280">
    <property type="protein sequence ID" value="CUR52705.1"/>
    <property type="molecule type" value="Genomic_DNA"/>
</dbReference>
<dbReference type="InterPro" id="IPR011611">
    <property type="entry name" value="PfkB_dom"/>
</dbReference>
<name>A0A128A5S7_9ARCH</name>
<dbReference type="AlphaFoldDB" id="A0A128A5S7"/>
<dbReference type="GO" id="GO:0005829">
    <property type="term" value="C:cytosol"/>
    <property type="evidence" value="ECO:0007669"/>
    <property type="project" value="TreeGrafter"/>
</dbReference>
<keyword evidence="5" id="KW-1185">Reference proteome</keyword>
<keyword evidence="1 4" id="KW-0808">Transferase</keyword>
<dbReference type="Gene3D" id="3.40.1190.20">
    <property type="match status" value="1"/>
</dbReference>
<dbReference type="EC" id="2.7.1.-" evidence="4"/>
<accession>A0A128A5S7</accession>
<evidence type="ECO:0000256" key="2">
    <source>
        <dbReference type="ARBA" id="ARBA00022777"/>
    </source>
</evidence>
<dbReference type="SUPFAM" id="SSF53613">
    <property type="entry name" value="Ribokinase-like"/>
    <property type="match status" value="1"/>
</dbReference>
<dbReference type="Pfam" id="PF00294">
    <property type="entry name" value="PfkB"/>
    <property type="match status" value="1"/>
</dbReference>
<proteinExistence type="predicted"/>
<sequence>MLEKLQNLKLTKPVVVLNDFFLDRIIKIQNLDKLYNQILEKSKLGGSIRGIPQTDLKGGNATNVAYALAKLGCPVSLITIADKIGSQILQETFSGFDKVSLSIIDGKPGRTTSLEFNNSGNIVNIMISDLGDNENFGPEKLGTAELNVLTSADAVIVTNWASNKKGTELSQFAFTKSTSAFHFLDPADIQTRSEEFKEILPKLADHLDSLCINENECNILLTQSGLDTISGEKETKKLVLELAQLYSLPIDLHTATGSYWSNGQEVEFAKSFQVEPKFVTGAGDVWDAANLLGYIVNLDTFERLRFANGAASLYVGHPLGIPPTMDEVLSFVRTHSP</sequence>
<keyword evidence="2 4" id="KW-0418">Kinase</keyword>
<evidence type="ECO:0000259" key="3">
    <source>
        <dbReference type="Pfam" id="PF00294"/>
    </source>
</evidence>
<dbReference type="PANTHER" id="PTHR10584:SF157">
    <property type="entry name" value="SULFOFRUCTOSE KINASE"/>
    <property type="match status" value="1"/>
</dbReference>
<dbReference type="KEGG" id="ndv:NDEV_1943"/>
<gene>
    <name evidence="4" type="ORF">NDEV_1943</name>
</gene>
<protein>
    <submittedName>
        <fullName evidence="4">PfkB family carbohydrate kinase</fullName>
        <ecNumber evidence="4">2.7.1.-</ecNumber>
    </submittedName>
</protein>
<evidence type="ECO:0000256" key="1">
    <source>
        <dbReference type="ARBA" id="ARBA00022679"/>
    </source>
</evidence>
<dbReference type="InterPro" id="IPR029056">
    <property type="entry name" value="Ribokinase-like"/>
</dbReference>
<evidence type="ECO:0000313" key="5">
    <source>
        <dbReference type="Proteomes" id="UP000196239"/>
    </source>
</evidence>
<reference evidence="5" key="1">
    <citation type="submission" date="2015-10" db="EMBL/GenBank/DDBJ databases">
        <authorList>
            <person name="Lehtovirta-Morley L.E."/>
            <person name="Vieille C."/>
        </authorList>
    </citation>
    <scope>NUCLEOTIDE SEQUENCE [LARGE SCALE GENOMIC DNA]</scope>
</reference>
<organism evidence="4 5">
    <name type="scientific">Nitrosotalea devaniterrae</name>
    <dbReference type="NCBI Taxonomy" id="1078905"/>
    <lineage>
        <taxon>Archaea</taxon>
        <taxon>Nitrososphaerota</taxon>
        <taxon>Nitrososphaeria</taxon>
        <taxon>Nitrosotaleales</taxon>
        <taxon>Nitrosotaleaceae</taxon>
        <taxon>Nitrosotalea</taxon>
    </lineage>
</organism>
<feature type="domain" description="Carbohydrate kinase PfkB" evidence="3">
    <location>
        <begin position="58"/>
        <end position="322"/>
    </location>
</feature>